<evidence type="ECO:0000313" key="2">
    <source>
        <dbReference type="EMBL" id="MDP9866191.1"/>
    </source>
</evidence>
<dbReference type="Proteomes" id="UP001230426">
    <property type="component" value="Unassembled WGS sequence"/>
</dbReference>
<evidence type="ECO:0000256" key="1">
    <source>
        <dbReference type="SAM" id="MobiDB-lite"/>
    </source>
</evidence>
<dbReference type="EMBL" id="JAUSRB010000002">
    <property type="protein sequence ID" value="MDP9866191.1"/>
    <property type="molecule type" value="Genomic_DNA"/>
</dbReference>
<reference evidence="2 3" key="1">
    <citation type="submission" date="2023-07" db="EMBL/GenBank/DDBJ databases">
        <title>Sequencing the genomes of 1000 actinobacteria strains.</title>
        <authorList>
            <person name="Klenk H.-P."/>
        </authorList>
    </citation>
    <scope>NUCLEOTIDE SEQUENCE [LARGE SCALE GENOMIC DNA]</scope>
    <source>
        <strain evidence="2 3">DSM 44109</strain>
    </source>
</reference>
<protein>
    <recommendedName>
        <fullName evidence="4">Secreted protein</fullName>
    </recommendedName>
</protein>
<proteinExistence type="predicted"/>
<feature type="region of interest" description="Disordered" evidence="1">
    <location>
        <begin position="54"/>
        <end position="144"/>
    </location>
</feature>
<dbReference type="RefSeq" id="WP_306866482.1">
    <property type="nucleotide sequence ID" value="NZ_JAUSRB010000002.1"/>
</dbReference>
<evidence type="ECO:0008006" key="4">
    <source>
        <dbReference type="Google" id="ProtNLM"/>
    </source>
</evidence>
<keyword evidence="3" id="KW-1185">Reference proteome</keyword>
<name>A0ABT9RAA3_9ACTN</name>
<feature type="compositionally biased region" description="Low complexity" evidence="1">
    <location>
        <begin position="117"/>
        <end position="144"/>
    </location>
</feature>
<comment type="caution">
    <text evidence="2">The sequence shown here is derived from an EMBL/GenBank/DDBJ whole genome shotgun (WGS) entry which is preliminary data.</text>
</comment>
<accession>A0ABT9RAA3</accession>
<organism evidence="2 3">
    <name type="scientific">Streptosporangium brasiliense</name>
    <dbReference type="NCBI Taxonomy" id="47480"/>
    <lineage>
        <taxon>Bacteria</taxon>
        <taxon>Bacillati</taxon>
        <taxon>Actinomycetota</taxon>
        <taxon>Actinomycetes</taxon>
        <taxon>Streptosporangiales</taxon>
        <taxon>Streptosporangiaceae</taxon>
        <taxon>Streptosporangium</taxon>
    </lineage>
</organism>
<evidence type="ECO:0000313" key="3">
    <source>
        <dbReference type="Proteomes" id="UP001230426"/>
    </source>
</evidence>
<gene>
    <name evidence="2" type="ORF">J2S55_005457</name>
</gene>
<sequence length="217" mass="22451">MRQTLGFLAVWCGATVLATSIAWFGVSDVLRGQVFDDARIEPINAAISRMEAAPLPSEAPTGQAAALGTPTASASPEQRAPAPRRTQAGPTHNTARPRATRSPLEAPHITVRSPATAEPRPSASAAGPRPTLSAAAPGPSVPAASEGKVRVVNVGGGSVSFVIEDDRCRLVAAAPNVGFEAKVSQALGWIRVDLARNGHGTAVFCIGGENRTDTWDY</sequence>